<accession>A0A388T6B4</accession>
<comment type="caution">
    <text evidence="1">The sequence shown here is derived from an EMBL/GenBank/DDBJ whole genome shotgun (WGS) entry which is preliminary data.</text>
</comment>
<name>A0A388T6B4_9ACTN</name>
<evidence type="ECO:0000313" key="2">
    <source>
        <dbReference type="Proteomes" id="UP000265354"/>
    </source>
</evidence>
<reference evidence="1 2" key="1">
    <citation type="submission" date="2018-07" db="EMBL/GenBank/DDBJ databases">
        <title>Whole Genome Shotgun Sequence of Streptomyces spongiicola strain 531S.</title>
        <authorList>
            <person name="Dohra H."/>
            <person name="Kodani S."/>
        </authorList>
    </citation>
    <scope>NUCLEOTIDE SEQUENCE [LARGE SCALE GENOMIC DNA]</scope>
    <source>
        <strain evidence="1 2">531S</strain>
    </source>
</reference>
<proteinExistence type="predicted"/>
<sequence length="58" mass="6215">MGSLIGELEERRAAVQARVDELERPIVVLTSIRQLGLVVDRLGGSPVMSSAVRGWAVA</sequence>
<dbReference type="AlphaFoldDB" id="A0A388T6B4"/>
<protein>
    <submittedName>
        <fullName evidence="1">Uncharacterized protein</fullName>
    </submittedName>
</protein>
<gene>
    <name evidence="1" type="ORF">SSP531S_59810</name>
</gene>
<dbReference type="Proteomes" id="UP000265354">
    <property type="component" value="Unassembled WGS sequence"/>
</dbReference>
<dbReference type="EMBL" id="BGZL01000078">
    <property type="protein sequence ID" value="GBQ04483.1"/>
    <property type="molecule type" value="Genomic_DNA"/>
</dbReference>
<organism evidence="1 2">
    <name type="scientific">Streptomyces spongiicola</name>
    <dbReference type="NCBI Taxonomy" id="1690221"/>
    <lineage>
        <taxon>Bacteria</taxon>
        <taxon>Bacillati</taxon>
        <taxon>Actinomycetota</taxon>
        <taxon>Actinomycetes</taxon>
        <taxon>Kitasatosporales</taxon>
        <taxon>Streptomycetaceae</taxon>
        <taxon>Streptomyces</taxon>
    </lineage>
</organism>
<evidence type="ECO:0000313" key="1">
    <source>
        <dbReference type="EMBL" id="GBQ04483.1"/>
    </source>
</evidence>